<gene>
    <name evidence="5" type="ORF">SAMN05444420_1123</name>
</gene>
<dbReference type="Pfam" id="PF13101">
    <property type="entry name" value="DUF3945"/>
    <property type="match status" value="2"/>
</dbReference>
<dbReference type="InterPro" id="IPR025343">
    <property type="entry name" value="DUF4099"/>
</dbReference>
<organism evidence="5 6">
    <name type="scientific">Capnocytophaga granulosa</name>
    <dbReference type="NCBI Taxonomy" id="45242"/>
    <lineage>
        <taxon>Bacteria</taxon>
        <taxon>Pseudomonadati</taxon>
        <taxon>Bacteroidota</taxon>
        <taxon>Flavobacteriia</taxon>
        <taxon>Flavobacteriales</taxon>
        <taxon>Flavobacteriaceae</taxon>
        <taxon>Capnocytophaga</taxon>
    </lineage>
</organism>
<proteinExistence type="predicted"/>
<dbReference type="EMBL" id="FNND01000012">
    <property type="protein sequence ID" value="SDX19156.1"/>
    <property type="molecule type" value="Genomic_DNA"/>
</dbReference>
<sequence>MAENQHADTANYDNQIPVDEQLSDILLVFDKEEKQLKAVKGIDEKGELKTAPADSKSLDDFMKVDKQGNMLSNFFSNFMRQVQNPSRFSFFKIPIEKSVNTIEKLQNHLAKLTEKGKEYLKKYEVSPEQYIKQEQKAATLKQEGETAVAQTPPEAPTQAQVQEAPAQAQVQEAPAQAQAQEAPAQAQAQEAPAQAQSQSTPAQEELKYNPDAIDWETLQNLGVSRESLEKRNLLEPLLKGYKTNELVPISFNLGSTVTRFDARLSLREVDGKVAVAIHGMRKEPQLDYPFFGHEFSEEDKKNLLTTGNMGRTVELTNTKTGEKIPSIISIDKLTNEIIALRSEHIKVPDEIKGVKLSQEQKQTLKEGKPLFVEGMTSKKGEPFNATVQFNADKRYVEFLFEDKAPKLANQEKLTEAPTVIRGVTLTEEQHKELSKGNPIYLEGLQSKAGKTYSGYFTFDKDKGKVEMSFNNPQKDITDKVSSTKQKAETSKAKEEKRPQKQSEKTAQKETAKKSKGRKV</sequence>
<keyword evidence="1" id="KW-0175">Coiled coil</keyword>
<dbReference type="RefSeq" id="WP_016421319.1">
    <property type="nucleotide sequence ID" value="NZ_FNND01000012.1"/>
</dbReference>
<dbReference type="OrthoDB" id="1081890at2"/>
<feature type="coiled-coil region" evidence="1">
    <location>
        <begin position="95"/>
        <end position="122"/>
    </location>
</feature>
<comment type="caution">
    <text evidence="5">The sequence shown here is derived from an EMBL/GenBank/DDBJ whole genome shotgun (WGS) entry which is preliminary data.</text>
</comment>
<evidence type="ECO:0008006" key="7">
    <source>
        <dbReference type="Google" id="ProtNLM"/>
    </source>
</evidence>
<keyword evidence="6" id="KW-1185">Reference proteome</keyword>
<feature type="region of interest" description="Disordered" evidence="2">
    <location>
        <begin position="142"/>
        <end position="204"/>
    </location>
</feature>
<protein>
    <recommendedName>
        <fullName evidence="7">DUF3945 domain-containing protein</fullName>
    </recommendedName>
</protein>
<dbReference type="Pfam" id="PF13351">
    <property type="entry name" value="DUF4099"/>
    <property type="match status" value="1"/>
</dbReference>
<evidence type="ECO:0000259" key="4">
    <source>
        <dbReference type="Pfam" id="PF13351"/>
    </source>
</evidence>
<dbReference type="AlphaFoldDB" id="A0A1H2ZP33"/>
<evidence type="ECO:0000313" key="5">
    <source>
        <dbReference type="EMBL" id="SDX19156.1"/>
    </source>
</evidence>
<feature type="compositionally biased region" description="Low complexity" evidence="2">
    <location>
        <begin position="145"/>
        <end position="203"/>
    </location>
</feature>
<evidence type="ECO:0000313" key="6">
    <source>
        <dbReference type="Proteomes" id="UP000182771"/>
    </source>
</evidence>
<reference evidence="5 6" key="1">
    <citation type="submission" date="2016-10" db="EMBL/GenBank/DDBJ databases">
        <authorList>
            <person name="Varghese N."/>
            <person name="Submissions S."/>
        </authorList>
    </citation>
    <scope>NUCLEOTIDE SEQUENCE [LARGE SCALE GENOMIC DNA]</scope>
    <source>
        <strain evidence="5 6">DSM 11449</strain>
    </source>
</reference>
<evidence type="ECO:0000256" key="1">
    <source>
        <dbReference type="SAM" id="Coils"/>
    </source>
</evidence>
<accession>A0A1H2ZP33</accession>
<feature type="region of interest" description="Disordered" evidence="2">
    <location>
        <begin position="465"/>
        <end position="519"/>
    </location>
</feature>
<evidence type="ECO:0000259" key="3">
    <source>
        <dbReference type="Pfam" id="PF13101"/>
    </source>
</evidence>
<feature type="domain" description="DUF4099" evidence="4">
    <location>
        <begin position="208"/>
        <end position="289"/>
    </location>
</feature>
<evidence type="ECO:0000256" key="2">
    <source>
        <dbReference type="SAM" id="MobiDB-lite"/>
    </source>
</evidence>
<dbReference type="GeneID" id="85018494"/>
<name>A0A1H2ZP33_9FLAO</name>
<feature type="compositionally biased region" description="Basic and acidic residues" evidence="2">
    <location>
        <begin position="485"/>
        <end position="512"/>
    </location>
</feature>
<dbReference type="InterPro" id="IPR025222">
    <property type="entry name" value="DUF3945"/>
</dbReference>
<feature type="domain" description="DUF3945" evidence="3">
    <location>
        <begin position="348"/>
        <end position="401"/>
    </location>
</feature>
<feature type="compositionally biased region" description="Polar residues" evidence="2">
    <location>
        <begin position="468"/>
        <end position="484"/>
    </location>
</feature>
<feature type="domain" description="DUF3945" evidence="3">
    <location>
        <begin position="417"/>
        <end position="469"/>
    </location>
</feature>
<dbReference type="Proteomes" id="UP000182771">
    <property type="component" value="Unassembled WGS sequence"/>
</dbReference>